<evidence type="ECO:0000256" key="4">
    <source>
        <dbReference type="SAM" id="Coils"/>
    </source>
</evidence>
<dbReference type="Pfam" id="PF00400">
    <property type="entry name" value="WD40"/>
    <property type="match status" value="2"/>
</dbReference>
<reference evidence="6" key="1">
    <citation type="submission" date="2025-08" db="UniProtKB">
        <authorList>
            <consortium name="RefSeq"/>
        </authorList>
    </citation>
    <scope>IDENTIFICATION</scope>
</reference>
<keyword evidence="5" id="KW-1185">Reference proteome</keyword>
<dbReference type="SUPFAM" id="SSF50998">
    <property type="entry name" value="Quinoprotein alcohol dehydrogenase-like"/>
    <property type="match status" value="1"/>
</dbReference>
<dbReference type="PANTHER" id="PTHR18763">
    <property type="entry name" value="WD-REPEAT PROTEIN 18"/>
    <property type="match status" value="1"/>
</dbReference>
<organism evidence="5 6">
    <name type="scientific">Priapulus caudatus</name>
    <name type="common">Priapulid worm</name>
    <dbReference type="NCBI Taxonomy" id="37621"/>
    <lineage>
        <taxon>Eukaryota</taxon>
        <taxon>Metazoa</taxon>
        <taxon>Ecdysozoa</taxon>
        <taxon>Scalidophora</taxon>
        <taxon>Priapulida</taxon>
        <taxon>Priapulimorpha</taxon>
        <taxon>Priapulimorphida</taxon>
        <taxon>Priapulidae</taxon>
        <taxon>Priapulus</taxon>
    </lineage>
</organism>
<evidence type="ECO:0000256" key="2">
    <source>
        <dbReference type="ARBA" id="ARBA00022737"/>
    </source>
</evidence>
<feature type="coiled-coil region" evidence="4">
    <location>
        <begin position="382"/>
        <end position="409"/>
    </location>
</feature>
<keyword evidence="2" id="KW-0677">Repeat</keyword>
<keyword evidence="4" id="KW-0175">Coiled coil</keyword>
<sequence>MSAPVEVILTSEVSGQLWNICVWDVHSGTVLGTFKGGSSAPRTLALLRGEYLISALNNKPLLHVWTIQQRDQTCQKVVCPGRVSALTTASDGSYCAAAISERIHIWEVSTGKLLTVLSRHYQTVNCLSFTDDVSHLVSGGEDNLVLVWNLNSVLCPDRSTLGEAEPKYSWSHHSLPVTDLYVGIGGARARVVTSSLDHTCKLYELASGYLLLSVTFDVPLSSVRLDPAEYSLFAGGVDGRIFQAHLFTQPVRTDRHVGKEDEEQFHVFTGHSKAVTSLSMTLDGSTLLSGSQDSTAMLWDISSTQCIRTFPHKGPVTNAVIVPTPINLVTPNAKPRLPFQTFKRQMETGESNVLKVCLSGVQESQSEDVSSLMEAVLHRVSEQVNDHEVESLEEKVATLQQEVSKLTKVNKKLYEYSVNELLK</sequence>
<evidence type="ECO:0000256" key="3">
    <source>
        <dbReference type="PROSITE-ProRule" id="PRU00221"/>
    </source>
</evidence>
<dbReference type="Gene3D" id="2.130.10.10">
    <property type="entry name" value="YVTN repeat-like/Quinoprotein amine dehydrogenase"/>
    <property type="match status" value="2"/>
</dbReference>
<dbReference type="PROSITE" id="PS50082">
    <property type="entry name" value="WD_REPEATS_2"/>
    <property type="match status" value="2"/>
</dbReference>
<dbReference type="PRINTS" id="PR00320">
    <property type="entry name" value="GPROTEINBRPT"/>
</dbReference>
<dbReference type="InterPro" id="IPR045227">
    <property type="entry name" value="WDR18/Ipi3/RID3"/>
</dbReference>
<evidence type="ECO:0000256" key="1">
    <source>
        <dbReference type="ARBA" id="ARBA00022574"/>
    </source>
</evidence>
<dbReference type="InterPro" id="IPR019775">
    <property type="entry name" value="WD40_repeat_CS"/>
</dbReference>
<accession>A0ABM1EEX2</accession>
<dbReference type="PROSITE" id="PS00678">
    <property type="entry name" value="WD_REPEATS_1"/>
    <property type="match status" value="2"/>
</dbReference>
<dbReference type="RefSeq" id="XP_014670743.1">
    <property type="nucleotide sequence ID" value="XM_014815257.1"/>
</dbReference>
<dbReference type="SMART" id="SM00320">
    <property type="entry name" value="WD40"/>
    <property type="match status" value="6"/>
</dbReference>
<dbReference type="InterPro" id="IPR011047">
    <property type="entry name" value="Quinoprotein_ADH-like_sf"/>
</dbReference>
<evidence type="ECO:0000313" key="6">
    <source>
        <dbReference type="RefSeq" id="XP_014670743.1"/>
    </source>
</evidence>
<dbReference type="InterPro" id="IPR001680">
    <property type="entry name" value="WD40_rpt"/>
</dbReference>
<dbReference type="PROSITE" id="PS50294">
    <property type="entry name" value="WD_REPEATS_REGION"/>
    <property type="match status" value="2"/>
</dbReference>
<keyword evidence="1 3" id="KW-0853">WD repeat</keyword>
<evidence type="ECO:0000313" key="5">
    <source>
        <dbReference type="Proteomes" id="UP000695022"/>
    </source>
</evidence>
<name>A0ABM1EEX2_PRICU</name>
<feature type="repeat" description="WD" evidence="3">
    <location>
        <begin position="268"/>
        <end position="309"/>
    </location>
</feature>
<protein>
    <submittedName>
        <fullName evidence="6">WD repeat-containing protein 18-like</fullName>
    </submittedName>
</protein>
<feature type="repeat" description="WD" evidence="3">
    <location>
        <begin position="117"/>
        <end position="152"/>
    </location>
</feature>
<proteinExistence type="predicted"/>
<dbReference type="InterPro" id="IPR015943">
    <property type="entry name" value="WD40/YVTN_repeat-like_dom_sf"/>
</dbReference>
<dbReference type="PANTHER" id="PTHR18763:SF0">
    <property type="entry name" value="WD REPEAT-CONTAINING PROTEIN 18"/>
    <property type="match status" value="1"/>
</dbReference>
<gene>
    <name evidence="6" type="primary">LOC106811580</name>
</gene>
<dbReference type="InterPro" id="IPR020472">
    <property type="entry name" value="WD40_PAC1"/>
</dbReference>
<dbReference type="GeneID" id="106811580"/>
<dbReference type="Proteomes" id="UP000695022">
    <property type="component" value="Unplaced"/>
</dbReference>